<dbReference type="Pfam" id="PF13426">
    <property type="entry name" value="PAS_9"/>
    <property type="match status" value="1"/>
</dbReference>
<evidence type="ECO:0000256" key="1">
    <source>
        <dbReference type="ARBA" id="ARBA00000085"/>
    </source>
</evidence>
<dbReference type="PROSITE" id="PS50110">
    <property type="entry name" value="RESPONSE_REGULATORY"/>
    <property type="match status" value="2"/>
</dbReference>
<dbReference type="PROSITE" id="PS50046">
    <property type="entry name" value="PHYTOCHROME_2"/>
    <property type="match status" value="1"/>
</dbReference>
<evidence type="ECO:0000256" key="16">
    <source>
        <dbReference type="PROSITE-ProRule" id="PRU00110"/>
    </source>
</evidence>
<feature type="domain" description="Phytochrome chromophore attachment site" evidence="18">
    <location>
        <begin position="349"/>
        <end position="491"/>
    </location>
</feature>
<dbReference type="PROSITE" id="PS50113">
    <property type="entry name" value="PAC"/>
    <property type="match status" value="1"/>
</dbReference>
<keyword evidence="7" id="KW-0808">Transferase</keyword>
<dbReference type="Gene3D" id="3.30.450.40">
    <property type="match status" value="2"/>
</dbReference>
<dbReference type="SMART" id="SM00448">
    <property type="entry name" value="REC"/>
    <property type="match status" value="2"/>
</dbReference>
<feature type="domain" description="Histidine kinase" evidence="19">
    <location>
        <begin position="539"/>
        <end position="772"/>
    </location>
</feature>
<dbReference type="EC" id="2.7.13.3" evidence="4"/>
<dbReference type="SUPFAM" id="SSF52172">
    <property type="entry name" value="CheY-like"/>
    <property type="match status" value="2"/>
</dbReference>
<keyword evidence="11" id="KW-0067">ATP-binding</keyword>
<dbReference type="SMART" id="SM00073">
    <property type="entry name" value="HPT"/>
    <property type="match status" value="1"/>
</dbReference>
<keyword evidence="10 24" id="KW-0418">Kinase</keyword>
<dbReference type="PANTHER" id="PTHR45339">
    <property type="entry name" value="HYBRID SIGNAL TRANSDUCTION HISTIDINE KINASE J"/>
    <property type="match status" value="1"/>
</dbReference>
<keyword evidence="14" id="KW-0472">Membrane</keyword>
<dbReference type="GO" id="GO:0005886">
    <property type="term" value="C:plasma membrane"/>
    <property type="evidence" value="ECO:0007669"/>
    <property type="project" value="UniProtKB-SubCell"/>
</dbReference>
<dbReference type="InterPro" id="IPR036641">
    <property type="entry name" value="HPT_dom_sf"/>
</dbReference>
<evidence type="ECO:0000256" key="9">
    <source>
        <dbReference type="ARBA" id="ARBA00022741"/>
    </source>
</evidence>
<feature type="domain" description="Response regulatory" evidence="20">
    <location>
        <begin position="789"/>
        <end position="906"/>
    </location>
</feature>
<evidence type="ECO:0000256" key="5">
    <source>
        <dbReference type="ARBA" id="ARBA00022475"/>
    </source>
</evidence>
<dbReference type="InterPro" id="IPR008207">
    <property type="entry name" value="Sig_transdc_His_kin_Hpt_dom"/>
</dbReference>
<dbReference type="PROSITE" id="PS50109">
    <property type="entry name" value="HIS_KIN"/>
    <property type="match status" value="1"/>
</dbReference>
<dbReference type="PANTHER" id="PTHR45339:SF1">
    <property type="entry name" value="HYBRID SIGNAL TRANSDUCTION HISTIDINE KINASE J"/>
    <property type="match status" value="1"/>
</dbReference>
<proteinExistence type="inferred from homology"/>
<evidence type="ECO:0000259" key="18">
    <source>
        <dbReference type="PROSITE" id="PS50046"/>
    </source>
</evidence>
<dbReference type="InterPro" id="IPR011006">
    <property type="entry name" value="CheY-like_superfamily"/>
</dbReference>
<dbReference type="InterPro" id="IPR016132">
    <property type="entry name" value="Phyto_chromo_attachment"/>
</dbReference>
<name>A0A2T1ENM7_9CYAN</name>
<evidence type="ECO:0000259" key="21">
    <source>
        <dbReference type="PROSITE" id="PS50112"/>
    </source>
</evidence>
<dbReference type="Pfam" id="PF02518">
    <property type="entry name" value="HATPase_c"/>
    <property type="match status" value="1"/>
</dbReference>
<dbReference type="CDD" id="cd16922">
    <property type="entry name" value="HATPase_EvgS-ArcB-TorS-like"/>
    <property type="match status" value="1"/>
</dbReference>
<dbReference type="CDD" id="cd00082">
    <property type="entry name" value="HisKA"/>
    <property type="match status" value="1"/>
</dbReference>
<dbReference type="InterPro" id="IPR003594">
    <property type="entry name" value="HATPase_dom"/>
</dbReference>
<evidence type="ECO:0000256" key="17">
    <source>
        <dbReference type="PROSITE-ProRule" id="PRU00169"/>
    </source>
</evidence>
<dbReference type="Pfam" id="PF01590">
    <property type="entry name" value="GAF"/>
    <property type="match status" value="2"/>
</dbReference>
<keyword evidence="25" id="KW-1185">Reference proteome</keyword>
<dbReference type="Gene3D" id="3.40.50.2300">
    <property type="match status" value="2"/>
</dbReference>
<evidence type="ECO:0000256" key="6">
    <source>
        <dbReference type="ARBA" id="ARBA00022553"/>
    </source>
</evidence>
<dbReference type="SUPFAM" id="SSF55781">
    <property type="entry name" value="GAF domain-like"/>
    <property type="match status" value="2"/>
</dbReference>
<dbReference type="Gene3D" id="1.20.120.160">
    <property type="entry name" value="HPT domain"/>
    <property type="match status" value="1"/>
</dbReference>
<evidence type="ECO:0000313" key="24">
    <source>
        <dbReference type="EMBL" id="PSB34315.1"/>
    </source>
</evidence>
<evidence type="ECO:0000256" key="7">
    <source>
        <dbReference type="ARBA" id="ARBA00022679"/>
    </source>
</evidence>
<keyword evidence="13" id="KW-0902">Two-component regulatory system</keyword>
<feature type="modified residue" description="4-aspartylphosphate" evidence="17">
    <location>
        <position position="839"/>
    </location>
</feature>
<keyword evidence="9" id="KW-0547">Nucleotide-binding</keyword>
<comment type="catalytic activity">
    <reaction evidence="1">
        <text>ATP + protein L-histidine = ADP + protein N-phospho-L-histidine.</text>
        <dbReference type="EC" id="2.7.13.3"/>
    </reaction>
</comment>
<comment type="subcellular location">
    <subcellularLocation>
        <location evidence="2">Cell membrane</location>
        <topology evidence="2">Multi-pass membrane protein</topology>
    </subcellularLocation>
</comment>
<evidence type="ECO:0000256" key="15">
    <source>
        <dbReference type="ARBA" id="ARBA00074306"/>
    </source>
</evidence>
<evidence type="ECO:0000256" key="13">
    <source>
        <dbReference type="ARBA" id="ARBA00023012"/>
    </source>
</evidence>
<reference evidence="24 25" key="2">
    <citation type="submission" date="2018-03" db="EMBL/GenBank/DDBJ databases">
        <title>The ancient ancestry and fast evolution of plastids.</title>
        <authorList>
            <person name="Moore K.R."/>
            <person name="Magnabosco C."/>
            <person name="Momper L."/>
            <person name="Gold D.A."/>
            <person name="Bosak T."/>
            <person name="Fournier G.P."/>
        </authorList>
    </citation>
    <scope>NUCLEOTIDE SEQUENCE [LARGE SCALE GENOMIC DNA]</scope>
    <source>
        <strain evidence="24 25">ULC18</strain>
    </source>
</reference>
<dbReference type="Gene3D" id="3.30.450.20">
    <property type="entry name" value="PAS domain"/>
    <property type="match status" value="1"/>
</dbReference>
<feature type="domain" description="Response regulatory" evidence="20">
    <location>
        <begin position="933"/>
        <end position="1050"/>
    </location>
</feature>
<dbReference type="SMART" id="SM00388">
    <property type="entry name" value="HisKA"/>
    <property type="match status" value="1"/>
</dbReference>
<dbReference type="CDD" id="cd00130">
    <property type="entry name" value="PAS"/>
    <property type="match status" value="1"/>
</dbReference>
<dbReference type="InterPro" id="IPR000700">
    <property type="entry name" value="PAS-assoc_C"/>
</dbReference>
<dbReference type="NCBIfam" id="TIGR00229">
    <property type="entry name" value="sensory_box"/>
    <property type="match status" value="1"/>
</dbReference>
<evidence type="ECO:0000259" key="19">
    <source>
        <dbReference type="PROSITE" id="PS50109"/>
    </source>
</evidence>
<dbReference type="SUPFAM" id="SSF55874">
    <property type="entry name" value="ATPase domain of HSP90 chaperone/DNA topoisomerase II/histidine kinase"/>
    <property type="match status" value="1"/>
</dbReference>
<dbReference type="OrthoDB" id="5389090at2"/>
<dbReference type="InterPro" id="IPR003018">
    <property type="entry name" value="GAF"/>
</dbReference>
<feature type="modified residue" description="4-aspartylphosphate" evidence="17">
    <location>
        <position position="982"/>
    </location>
</feature>
<dbReference type="InterPro" id="IPR005467">
    <property type="entry name" value="His_kinase_dom"/>
</dbReference>
<evidence type="ECO:0000256" key="3">
    <source>
        <dbReference type="ARBA" id="ARBA00006402"/>
    </source>
</evidence>
<keyword evidence="5" id="KW-1003">Cell membrane</keyword>
<dbReference type="InterPro" id="IPR035965">
    <property type="entry name" value="PAS-like_dom_sf"/>
</dbReference>
<dbReference type="InterPro" id="IPR001610">
    <property type="entry name" value="PAC"/>
</dbReference>
<organism evidence="24 25">
    <name type="scientific">Stenomitos frigidus ULC18</name>
    <dbReference type="NCBI Taxonomy" id="2107698"/>
    <lineage>
        <taxon>Bacteria</taxon>
        <taxon>Bacillati</taxon>
        <taxon>Cyanobacteriota</taxon>
        <taxon>Cyanophyceae</taxon>
        <taxon>Leptolyngbyales</taxon>
        <taxon>Leptolyngbyaceae</taxon>
        <taxon>Stenomitos</taxon>
    </lineage>
</organism>
<dbReference type="Pfam" id="PF00512">
    <property type="entry name" value="HisKA"/>
    <property type="match status" value="1"/>
</dbReference>
<dbReference type="RefSeq" id="WP_106254690.1">
    <property type="nucleotide sequence ID" value="NZ_CAWNSW010000073.1"/>
</dbReference>
<keyword evidence="6 17" id="KW-0597">Phosphoprotein</keyword>
<dbReference type="Gene3D" id="1.10.287.130">
    <property type="match status" value="1"/>
</dbReference>
<dbReference type="CDD" id="cd17546">
    <property type="entry name" value="REC_hyHK_CKI1_RcsC-like"/>
    <property type="match status" value="1"/>
</dbReference>
<evidence type="ECO:0000259" key="20">
    <source>
        <dbReference type="PROSITE" id="PS50110"/>
    </source>
</evidence>
<dbReference type="InterPro" id="IPR036890">
    <property type="entry name" value="HATPase_C_sf"/>
</dbReference>
<evidence type="ECO:0000256" key="12">
    <source>
        <dbReference type="ARBA" id="ARBA00022989"/>
    </source>
</evidence>
<dbReference type="InterPro" id="IPR029016">
    <property type="entry name" value="GAF-like_dom_sf"/>
</dbReference>
<evidence type="ECO:0000256" key="8">
    <source>
        <dbReference type="ARBA" id="ARBA00022692"/>
    </source>
</evidence>
<dbReference type="InterPro" id="IPR001789">
    <property type="entry name" value="Sig_transdc_resp-reg_receiver"/>
</dbReference>
<dbReference type="PROSITE" id="PS50112">
    <property type="entry name" value="PAS"/>
    <property type="match status" value="1"/>
</dbReference>
<dbReference type="EMBL" id="PVWK01000014">
    <property type="protein sequence ID" value="PSB34315.1"/>
    <property type="molecule type" value="Genomic_DNA"/>
</dbReference>
<feature type="domain" description="PAC" evidence="22">
    <location>
        <begin position="277"/>
        <end position="329"/>
    </location>
</feature>
<dbReference type="AlphaFoldDB" id="A0A2T1ENM7"/>
<evidence type="ECO:0000256" key="11">
    <source>
        <dbReference type="ARBA" id="ARBA00022840"/>
    </source>
</evidence>
<gene>
    <name evidence="24" type="ORF">C7B82_02265</name>
</gene>
<dbReference type="SUPFAM" id="SSF47226">
    <property type="entry name" value="Histidine-containing phosphotransfer domain, HPT domain"/>
    <property type="match status" value="1"/>
</dbReference>
<dbReference type="GO" id="GO:0005524">
    <property type="term" value="F:ATP binding"/>
    <property type="evidence" value="ECO:0007669"/>
    <property type="project" value="UniProtKB-KW"/>
</dbReference>
<evidence type="ECO:0000259" key="22">
    <source>
        <dbReference type="PROSITE" id="PS50113"/>
    </source>
</evidence>
<dbReference type="FunFam" id="1.10.287.130:FF:000003">
    <property type="entry name" value="Histidine kinase"/>
    <property type="match status" value="1"/>
</dbReference>
<dbReference type="Gene3D" id="3.30.565.10">
    <property type="entry name" value="Histidine kinase-like ATPase, C-terminal domain"/>
    <property type="match status" value="1"/>
</dbReference>
<reference evidence="25" key="1">
    <citation type="submission" date="2018-02" db="EMBL/GenBank/DDBJ databases">
        <authorList>
            <person name="Moore K."/>
            <person name="Momper L."/>
        </authorList>
    </citation>
    <scope>NUCLEOTIDE SEQUENCE [LARGE SCALE GENOMIC DNA]</scope>
    <source>
        <strain evidence="25">ULC18</strain>
    </source>
</reference>
<evidence type="ECO:0000256" key="10">
    <source>
        <dbReference type="ARBA" id="ARBA00022777"/>
    </source>
</evidence>
<dbReference type="Proteomes" id="UP000239576">
    <property type="component" value="Unassembled WGS sequence"/>
</dbReference>
<evidence type="ECO:0000259" key="23">
    <source>
        <dbReference type="PROSITE" id="PS50894"/>
    </source>
</evidence>
<dbReference type="SMART" id="SM00065">
    <property type="entry name" value="GAF"/>
    <property type="match status" value="2"/>
</dbReference>
<dbReference type="GO" id="GO:0000155">
    <property type="term" value="F:phosphorelay sensor kinase activity"/>
    <property type="evidence" value="ECO:0007669"/>
    <property type="project" value="InterPro"/>
</dbReference>
<keyword evidence="12" id="KW-1133">Transmembrane helix</keyword>
<dbReference type="SMART" id="SM00387">
    <property type="entry name" value="HATPase_c"/>
    <property type="match status" value="1"/>
</dbReference>
<protein>
    <recommendedName>
        <fullName evidence="15">Circadian input-output histidine kinase CikA</fullName>
        <ecNumber evidence="4">2.7.13.3</ecNumber>
    </recommendedName>
</protein>
<evidence type="ECO:0000256" key="4">
    <source>
        <dbReference type="ARBA" id="ARBA00012438"/>
    </source>
</evidence>
<evidence type="ECO:0000313" key="25">
    <source>
        <dbReference type="Proteomes" id="UP000239576"/>
    </source>
</evidence>
<dbReference type="SMART" id="SM00086">
    <property type="entry name" value="PAC"/>
    <property type="match status" value="1"/>
</dbReference>
<dbReference type="InterPro" id="IPR004358">
    <property type="entry name" value="Sig_transdc_His_kin-like_C"/>
</dbReference>
<feature type="modified residue" description="Phosphohistidine" evidence="16">
    <location>
        <position position="1139"/>
    </location>
</feature>
<dbReference type="PRINTS" id="PR00344">
    <property type="entry name" value="BCTRLSENSOR"/>
</dbReference>
<accession>A0A2T1ENM7</accession>
<comment type="caution">
    <text evidence="24">The sequence shown here is derived from an EMBL/GenBank/DDBJ whole genome shotgun (WGS) entry which is preliminary data.</text>
</comment>
<evidence type="ECO:0000256" key="14">
    <source>
        <dbReference type="ARBA" id="ARBA00023136"/>
    </source>
</evidence>
<dbReference type="InterPro" id="IPR003661">
    <property type="entry name" value="HisK_dim/P_dom"/>
</dbReference>
<dbReference type="FunFam" id="3.30.565.10:FF:000010">
    <property type="entry name" value="Sensor histidine kinase RcsC"/>
    <property type="match status" value="1"/>
</dbReference>
<evidence type="ECO:0000256" key="2">
    <source>
        <dbReference type="ARBA" id="ARBA00004651"/>
    </source>
</evidence>
<feature type="domain" description="PAS" evidence="21">
    <location>
        <begin position="202"/>
        <end position="243"/>
    </location>
</feature>
<dbReference type="InterPro" id="IPR000014">
    <property type="entry name" value="PAS"/>
</dbReference>
<dbReference type="InterPro" id="IPR036097">
    <property type="entry name" value="HisK_dim/P_sf"/>
</dbReference>
<dbReference type="PROSITE" id="PS50894">
    <property type="entry name" value="HPT"/>
    <property type="match status" value="1"/>
</dbReference>
<dbReference type="SUPFAM" id="SSF55785">
    <property type="entry name" value="PYP-like sensor domain (PAS domain)"/>
    <property type="match status" value="1"/>
</dbReference>
<sequence length="1199" mass="132582">MLLVHVLDEANNVWFVRFSLFHSCSVMQAPLPTNEAQRIEALLSYCVLDTAAEDAFDDLTKLAASICGTPIALVSLLDQHRQWFKASVGLEATETSRDVAFCAHAILQPDVLVVPDTLDDQRFAANPLVTGVPYVRSYAGVPLINPEGYPLGTLCVLDHCPRQLTEQELDALSAIARQVIAQLELRRTVATLTRTLLVQQQTEVEYRDLFENAVEGLYRTTLTGRYLRANPMLASIYGYRSPDELMASLTDLQQQLYVDSVQRQAFVQLIEANGKVSGFESQVYCKTGERIWISENARLVYDALGQPIGYEGSVTDITDRKQVEADLEHQNHRANLLNAITSRIRQSLNLDEILTTTVTEVRQFLQADRVIIYRFEPDWDGTVVVESVAAGWTSTLGLTIEDTCFKAGGWRQYDAGKTQAIDDLDQSSLTNCHKKLLTQFQVKANLVVPIIQAQGTIGKPRLWGLLIAHQCAHPRHWHTYETTLLTQLADQVGIALAQAQLLEQEMQQREQLTIQNVALQEARLAADKANQAKSNFLATMSHEIRTPMNAVIGMTGLLLDMSLTPQQQDYIEIIRTSSDSLLTIINDILDFSKIESGNLDLEQHPFSPLTCLEEALDLLATKASEKGLELAYWSTPAVPQRLLGDVTRLRQILVNLLNNAIKFTEAGEVVVTVDAQPLDAVPLKTAYAKYVSPLYEIRFAVKDTGIGIPSTKLERLFKAFSQVDASTTRQYGGTGLGLVISKKLSELMGGKMWVESQPGVGSTFYFTIAAQVAPEVATPVIQHSLVGKRVLLVDDNATNRQILTQYTQSWQMLAQAAASGAEALELMRRGERFDLAVLDMQMPVIDGLMLAAEMRTIPSCQSLPLVMLSSIGKPENLSQEDQLHFAAFLNKPIKAAQLYKTLNNTFSTQPMSTPQPLVNSNCQATADRVHSLRILLAEDHLVNQKIALLMLQRLGYRADVAGNGLEVLEALQRQPYDVVLLDVQMPEMDGLEAARCICQQWQVPRRPYLIAMTANAMQGDREICLAAGMDDYISKPVRMEELAQVLSLCPSLKITIDHPESSPEMAAAPLCQTSPTPEPERSALDLTVLASFRQEMGEIGSEVIAELIDCYLAEAPILLQTAHTAIDQHNLKEVQRVAHGLKASSASLGAMGLSQVCQELETIALSAPIDQSLAITVRLEAEYKRVAVALRHEQSHQPS</sequence>
<feature type="domain" description="HPt" evidence="23">
    <location>
        <begin position="1100"/>
        <end position="1199"/>
    </location>
</feature>
<dbReference type="SUPFAM" id="SSF47384">
    <property type="entry name" value="Homodimeric domain of signal transducing histidine kinase"/>
    <property type="match status" value="1"/>
</dbReference>
<comment type="similarity">
    <text evidence="3">In the N-terminal section; belongs to the phytochrome family.</text>
</comment>
<dbReference type="Pfam" id="PF00072">
    <property type="entry name" value="Response_reg"/>
    <property type="match status" value="2"/>
</dbReference>
<dbReference type="Pfam" id="PF01627">
    <property type="entry name" value="Hpt"/>
    <property type="match status" value="1"/>
</dbReference>
<keyword evidence="8" id="KW-0812">Transmembrane</keyword>